<reference evidence="1" key="1">
    <citation type="submission" date="2020-05" db="EMBL/GenBank/DDBJ databases">
        <authorList>
            <person name="Chiriac C."/>
            <person name="Salcher M."/>
            <person name="Ghai R."/>
            <person name="Kavagutti S V."/>
        </authorList>
    </citation>
    <scope>NUCLEOTIDE SEQUENCE</scope>
</reference>
<proteinExistence type="predicted"/>
<name>A0A6J5PNE6_9CAUD</name>
<protein>
    <submittedName>
        <fullName evidence="1">Uncharacterized protein</fullName>
    </submittedName>
</protein>
<sequence length="137" mass="13673">MANSKSIGVAFLDQDIIGADYVYSAGEIGYTAAAQGTVTQATSKSTGVTLNKSAGQITMNGAALAGATAVSFTLTNSTISTKDVIILTIGSGATATAYTAYVSSMAAGSAVITLRNLTASTSYSEAVVVNFAILHCA</sequence>
<gene>
    <name evidence="1" type="ORF">UFOVP934_47</name>
</gene>
<evidence type="ECO:0000313" key="1">
    <source>
        <dbReference type="EMBL" id="CAB4172682.1"/>
    </source>
</evidence>
<accession>A0A6J5PNE6</accession>
<organism evidence="1">
    <name type="scientific">uncultured Caudovirales phage</name>
    <dbReference type="NCBI Taxonomy" id="2100421"/>
    <lineage>
        <taxon>Viruses</taxon>
        <taxon>Duplodnaviria</taxon>
        <taxon>Heunggongvirae</taxon>
        <taxon>Uroviricota</taxon>
        <taxon>Caudoviricetes</taxon>
        <taxon>Peduoviridae</taxon>
        <taxon>Maltschvirus</taxon>
        <taxon>Maltschvirus maltsch</taxon>
    </lineage>
</organism>
<dbReference type="EMBL" id="LR796886">
    <property type="protein sequence ID" value="CAB4172682.1"/>
    <property type="molecule type" value="Genomic_DNA"/>
</dbReference>